<organism evidence="1 2">
    <name type="scientific">Dreissena polymorpha</name>
    <name type="common">Zebra mussel</name>
    <name type="synonym">Mytilus polymorpha</name>
    <dbReference type="NCBI Taxonomy" id="45954"/>
    <lineage>
        <taxon>Eukaryota</taxon>
        <taxon>Metazoa</taxon>
        <taxon>Spiralia</taxon>
        <taxon>Lophotrochozoa</taxon>
        <taxon>Mollusca</taxon>
        <taxon>Bivalvia</taxon>
        <taxon>Autobranchia</taxon>
        <taxon>Heteroconchia</taxon>
        <taxon>Euheterodonta</taxon>
        <taxon>Imparidentia</taxon>
        <taxon>Neoheterodontei</taxon>
        <taxon>Myida</taxon>
        <taxon>Dreissenoidea</taxon>
        <taxon>Dreissenidae</taxon>
        <taxon>Dreissena</taxon>
    </lineage>
</organism>
<protein>
    <submittedName>
        <fullName evidence="1">Uncharacterized protein</fullName>
    </submittedName>
</protein>
<dbReference type="AlphaFoldDB" id="A0A9D4GGI7"/>
<keyword evidence="2" id="KW-1185">Reference proteome</keyword>
<reference evidence="1" key="1">
    <citation type="journal article" date="2019" name="bioRxiv">
        <title>The Genome of the Zebra Mussel, Dreissena polymorpha: A Resource for Invasive Species Research.</title>
        <authorList>
            <person name="McCartney M.A."/>
            <person name="Auch B."/>
            <person name="Kono T."/>
            <person name="Mallez S."/>
            <person name="Zhang Y."/>
            <person name="Obille A."/>
            <person name="Becker A."/>
            <person name="Abrahante J.E."/>
            <person name="Garbe J."/>
            <person name="Badalamenti J.P."/>
            <person name="Herman A."/>
            <person name="Mangelson H."/>
            <person name="Liachko I."/>
            <person name="Sullivan S."/>
            <person name="Sone E.D."/>
            <person name="Koren S."/>
            <person name="Silverstein K.A.T."/>
            <person name="Beckman K.B."/>
            <person name="Gohl D.M."/>
        </authorList>
    </citation>
    <scope>NUCLEOTIDE SEQUENCE</scope>
    <source>
        <strain evidence="1">Duluth1</strain>
        <tissue evidence="1">Whole animal</tissue>
    </source>
</reference>
<name>A0A9D4GGI7_DREPO</name>
<sequence>MSPKTALYLLYGAQDQRVRLVHDCKPCRPHGPLLVTVKRRKLVWFGSLYKIVFQGMLEGGLRRRHQKKGGMDVKGWTAPPMDKVLLAPHNRSDRRRMFVASSLITPSQRSNRSKHSRW</sequence>
<reference evidence="1" key="2">
    <citation type="submission" date="2020-11" db="EMBL/GenBank/DDBJ databases">
        <authorList>
            <person name="McCartney M.A."/>
            <person name="Auch B."/>
            <person name="Kono T."/>
            <person name="Mallez S."/>
            <person name="Becker A."/>
            <person name="Gohl D.M."/>
            <person name="Silverstein K.A.T."/>
            <person name="Koren S."/>
            <person name="Bechman K.B."/>
            <person name="Herman A."/>
            <person name="Abrahante J.E."/>
            <person name="Garbe J."/>
        </authorList>
    </citation>
    <scope>NUCLEOTIDE SEQUENCE</scope>
    <source>
        <strain evidence="1">Duluth1</strain>
        <tissue evidence="1">Whole animal</tissue>
    </source>
</reference>
<dbReference type="EMBL" id="JAIWYP010000006">
    <property type="protein sequence ID" value="KAH3815054.1"/>
    <property type="molecule type" value="Genomic_DNA"/>
</dbReference>
<evidence type="ECO:0000313" key="1">
    <source>
        <dbReference type="EMBL" id="KAH3815054.1"/>
    </source>
</evidence>
<proteinExistence type="predicted"/>
<comment type="caution">
    <text evidence="1">The sequence shown here is derived from an EMBL/GenBank/DDBJ whole genome shotgun (WGS) entry which is preliminary data.</text>
</comment>
<gene>
    <name evidence="1" type="ORF">DPMN_143573</name>
</gene>
<evidence type="ECO:0000313" key="2">
    <source>
        <dbReference type="Proteomes" id="UP000828390"/>
    </source>
</evidence>
<dbReference type="Proteomes" id="UP000828390">
    <property type="component" value="Unassembled WGS sequence"/>
</dbReference>
<accession>A0A9D4GGI7</accession>